<gene>
    <name evidence="1" type="ORF">FVB9532_00534</name>
</gene>
<keyword evidence="2" id="KW-1185">Reference proteome</keyword>
<reference evidence="1" key="1">
    <citation type="submission" date="2019-09" db="EMBL/GenBank/DDBJ databases">
        <authorList>
            <person name="Rodrigo-Torres L."/>
            <person name="Arahal R. D."/>
            <person name="Lucena T."/>
        </authorList>
    </citation>
    <scope>NUCLEOTIDE SEQUENCE</scope>
    <source>
        <strain evidence="1">ISS653</strain>
    </source>
</reference>
<name>A0AC61Y4F3_9FLAO</name>
<organism evidence="1 2">
    <name type="scientific">Mesonia oceanica</name>
    <dbReference type="NCBI Taxonomy" id="2687242"/>
    <lineage>
        <taxon>Bacteria</taxon>
        <taxon>Pseudomonadati</taxon>
        <taxon>Bacteroidota</taxon>
        <taxon>Flavobacteriia</taxon>
        <taxon>Flavobacteriales</taxon>
        <taxon>Flavobacteriaceae</taxon>
        <taxon>Mesonia</taxon>
    </lineage>
</organism>
<evidence type="ECO:0000313" key="1">
    <source>
        <dbReference type="EMBL" id="VVU99282.1"/>
    </source>
</evidence>
<dbReference type="EMBL" id="CABVMM010000002">
    <property type="protein sequence ID" value="VVU99282.1"/>
    <property type="molecule type" value="Genomic_DNA"/>
</dbReference>
<sequence>MQVIRCFIYSLVLLVSSFVLAQGDSIQLPKIEYDRTENLQPVSFNQEQFEDYKNDSDFDYSDVKAQDSWWVKFKRWMGNLWNKFWRWLLGDFEANSFLAFLIKNLPYVILFLIICFIVYLFIKINPAGQKMMGKDTPKVFLSAEEKIIYSEDIDKLIQEALANKQYRLAVRYSYLLTLRKLKDRKIIDYQFQKTNHDYFTEIESKPLNQSFQKITKVYDFVWYGDFPITYDEYKLAEKEFANFQNQLN</sequence>
<dbReference type="Proteomes" id="UP000356253">
    <property type="component" value="Unassembled WGS sequence"/>
</dbReference>
<comment type="caution">
    <text evidence="1">The sequence shown here is derived from an EMBL/GenBank/DDBJ whole genome shotgun (WGS) entry which is preliminary data.</text>
</comment>
<protein>
    <submittedName>
        <fullName evidence="1">Uncharacterized protein</fullName>
    </submittedName>
</protein>
<evidence type="ECO:0000313" key="2">
    <source>
        <dbReference type="Proteomes" id="UP000356253"/>
    </source>
</evidence>
<proteinExistence type="predicted"/>
<accession>A0AC61Y4F3</accession>